<dbReference type="InterPro" id="IPR011392">
    <property type="entry name" value="Tellurite-R_TerY"/>
</dbReference>
<evidence type="ECO:0000259" key="1">
    <source>
        <dbReference type="PROSITE" id="PS50234"/>
    </source>
</evidence>
<dbReference type="InterPro" id="IPR036465">
    <property type="entry name" value="vWFA_dom_sf"/>
</dbReference>
<dbReference type="InterPro" id="IPR002035">
    <property type="entry name" value="VWF_A"/>
</dbReference>
<dbReference type="Gene3D" id="3.40.50.410">
    <property type="entry name" value="von Willebrand factor, type A domain"/>
    <property type="match status" value="1"/>
</dbReference>
<gene>
    <name evidence="2" type="ORF">RFV38_11075</name>
</gene>
<protein>
    <submittedName>
        <fullName evidence="2">VWA domain-containing protein</fullName>
    </submittedName>
</protein>
<dbReference type="PROSITE" id="PS50234">
    <property type="entry name" value="VWFA"/>
    <property type="match status" value="1"/>
</dbReference>
<dbReference type="Pfam" id="PF00092">
    <property type="entry name" value="VWA"/>
    <property type="match status" value="1"/>
</dbReference>
<comment type="caution">
    <text evidence="2">The sequence shown here is derived from an EMBL/GenBank/DDBJ whole genome shotgun (WGS) entry which is preliminary data.</text>
</comment>
<accession>A0ABU4WBW2</accession>
<name>A0ABU4WBW2_9FUSO</name>
<keyword evidence="3" id="KW-1185">Reference proteome</keyword>
<dbReference type="PIRSF" id="PIRSF020634">
    <property type="entry name" value="TerY_vWA"/>
    <property type="match status" value="1"/>
</dbReference>
<reference evidence="3" key="1">
    <citation type="submission" date="2023-07" db="EMBL/GenBank/DDBJ databases">
        <authorList>
            <person name="Colorado M.A."/>
            <person name="Villamil L.M."/>
            <person name="Melo J.F."/>
            <person name="Rodriguez J.A."/>
            <person name="Ruiz R.Y."/>
        </authorList>
    </citation>
    <scope>NUCLEOTIDE SEQUENCE [LARGE SCALE GENOMIC DNA]</scope>
    <source>
        <strain evidence="3">C33</strain>
    </source>
</reference>
<dbReference type="RefSeq" id="WP_320314387.1">
    <property type="nucleotide sequence ID" value="NZ_JAVIKH010000018.1"/>
</dbReference>
<proteinExistence type="predicted"/>
<sequence>MKFNFQSLDYFSGTKVPVIFLLDVSGSMGSIDKSGISCIEQLNLGFETFLNNILEDEMASAALDLSVITFGGENPELFLDFEQWNGGTKSNFVADGGTPMGRALELAYEQIQGRKLVYKDYGVNYYQPWVILMTDGEPTDDIENAKALFKNLQNRRKVTLFPVAIGNDANIGVLKELNPNMEPLRVEGTDFKKFFTWLSRSVEENELDIEKYNC</sequence>
<dbReference type="SUPFAM" id="SSF53300">
    <property type="entry name" value="vWA-like"/>
    <property type="match status" value="1"/>
</dbReference>
<evidence type="ECO:0000313" key="2">
    <source>
        <dbReference type="EMBL" id="MDX8337033.1"/>
    </source>
</evidence>
<dbReference type="SMART" id="SM00327">
    <property type="entry name" value="VWA"/>
    <property type="match status" value="1"/>
</dbReference>
<organism evidence="2 3">
    <name type="scientific">Candidatus Cetobacterium colombiensis</name>
    <dbReference type="NCBI Taxonomy" id="3073100"/>
    <lineage>
        <taxon>Bacteria</taxon>
        <taxon>Fusobacteriati</taxon>
        <taxon>Fusobacteriota</taxon>
        <taxon>Fusobacteriia</taxon>
        <taxon>Fusobacteriales</taxon>
        <taxon>Fusobacteriaceae</taxon>
        <taxon>Cetobacterium</taxon>
    </lineage>
</organism>
<evidence type="ECO:0000313" key="3">
    <source>
        <dbReference type="Proteomes" id="UP001279681"/>
    </source>
</evidence>
<feature type="domain" description="VWFA" evidence="1">
    <location>
        <begin position="17"/>
        <end position="177"/>
    </location>
</feature>
<dbReference type="Proteomes" id="UP001279681">
    <property type="component" value="Unassembled WGS sequence"/>
</dbReference>
<dbReference type="EMBL" id="JAVIKH010000018">
    <property type="protein sequence ID" value="MDX8337033.1"/>
    <property type="molecule type" value="Genomic_DNA"/>
</dbReference>